<keyword evidence="3" id="KW-1185">Reference proteome</keyword>
<comment type="caution">
    <text evidence="2">The sequence shown here is derived from an EMBL/GenBank/DDBJ whole genome shotgun (WGS) entry which is preliminary data.</text>
</comment>
<organism evidence="2 3">
    <name type="scientific">Thermogemmatispora tikiterensis</name>
    <dbReference type="NCBI Taxonomy" id="1825093"/>
    <lineage>
        <taxon>Bacteria</taxon>
        <taxon>Bacillati</taxon>
        <taxon>Chloroflexota</taxon>
        <taxon>Ktedonobacteria</taxon>
        <taxon>Thermogemmatisporales</taxon>
        <taxon>Thermogemmatisporaceae</taxon>
        <taxon>Thermogemmatispora</taxon>
    </lineage>
</organism>
<gene>
    <name evidence="2" type="ORF">A4R35_00400</name>
</gene>
<dbReference type="OrthoDB" id="138803at2"/>
<dbReference type="AlphaFoldDB" id="A0A328VDZ4"/>
<dbReference type="InterPro" id="IPR021804">
    <property type="entry name" value="DUF3375"/>
</dbReference>
<accession>A0A328VDZ4</accession>
<evidence type="ECO:0000256" key="1">
    <source>
        <dbReference type="SAM" id="Coils"/>
    </source>
</evidence>
<keyword evidence="1" id="KW-0175">Coiled coil</keyword>
<feature type="coiled-coil region" evidence="1">
    <location>
        <begin position="146"/>
        <end position="173"/>
    </location>
</feature>
<proteinExistence type="predicted"/>
<evidence type="ECO:0000313" key="2">
    <source>
        <dbReference type="EMBL" id="RAQ93970.1"/>
    </source>
</evidence>
<name>A0A328VDZ4_9CHLR</name>
<dbReference type="Proteomes" id="UP000248706">
    <property type="component" value="Unassembled WGS sequence"/>
</dbReference>
<reference evidence="2 3" key="1">
    <citation type="submission" date="2016-08" db="EMBL/GenBank/DDBJ databases">
        <title>Analysis of Carbohydrate Active Enzymes in Thermogemmatispora T81 Reveals Carbohydrate Degradation Ability.</title>
        <authorList>
            <person name="Tomazini A."/>
            <person name="Lal S."/>
            <person name="Stott M."/>
            <person name="Henrissat B."/>
            <person name="Polikarpov I."/>
            <person name="Sparling R."/>
            <person name="Levin D.B."/>
        </authorList>
    </citation>
    <scope>NUCLEOTIDE SEQUENCE [LARGE SCALE GENOMIC DNA]</scope>
    <source>
        <strain evidence="2 3">T81</strain>
    </source>
</reference>
<protein>
    <recommendedName>
        <fullName evidence="4">DUF3375 domain-containing protein</fullName>
    </recommendedName>
</protein>
<dbReference type="RefSeq" id="WP_112425478.1">
    <property type="nucleotide sequence ID" value="NZ_MCIF01000002.1"/>
</dbReference>
<dbReference type="EMBL" id="MCIF01000002">
    <property type="protein sequence ID" value="RAQ93970.1"/>
    <property type="molecule type" value="Genomic_DNA"/>
</dbReference>
<feature type="coiled-coil region" evidence="1">
    <location>
        <begin position="308"/>
        <end position="335"/>
    </location>
</feature>
<evidence type="ECO:0000313" key="3">
    <source>
        <dbReference type="Proteomes" id="UP000248706"/>
    </source>
</evidence>
<evidence type="ECO:0008006" key="4">
    <source>
        <dbReference type="Google" id="ProtNLM"/>
    </source>
</evidence>
<dbReference type="Pfam" id="PF11855">
    <property type="entry name" value="DUF3375"/>
    <property type="match status" value="1"/>
</dbReference>
<sequence length="494" mass="57076">MQDFTQYDYLECILQESPGIRLLKATNASMIISFFFSIFRKDMCSSVPLSVFLERLEAHLQELNARRPGSYTRSAQAYLNEWCDEEHRFLQVRRGDGKGEHRVELTAETERTLSWLETLEELPFIGTESRFLQIIRLLREMDEQSMTDPQARIARLEEQRREIEQQIARISQSGSVPVLDDWQIVERFLEVRRMARELLHDFRRVEEVFRKLADSITQASLEQEVHKGQLIHHVLDADQALKSSEQGQSFYSFWGFISQPWWYKELYRLIERMLSLEAVTPRCREDHLLRRLPMALFEAGWSIVLSNYQLAESLRRLLDEQIREEQRRLEELLIAIKRQTLVLKDSLPLDEPLLELEGSPQVYLPLERGFWQPAEEPLLCAGSLAVEGHEPDAADLNALFSGVHVDESLLRGRLRKILQEVPAITLAELLVRYPPEAGLAELLVYLAIAASEPAHLIDPTSYDLIVLPSPCAGLACGASRCWLVPRVLYQRAEG</sequence>